<name>A0ABT4Y2C5_METRE</name>
<evidence type="ECO:0000313" key="2">
    <source>
        <dbReference type="EMBL" id="MDA8482889.1"/>
    </source>
</evidence>
<organism evidence="2 3">
    <name type="scientific">Metapseudomonas resinovorans</name>
    <name type="common">Pseudomonas resinovorans</name>
    <dbReference type="NCBI Taxonomy" id="53412"/>
    <lineage>
        <taxon>Bacteria</taxon>
        <taxon>Pseudomonadati</taxon>
        <taxon>Pseudomonadota</taxon>
        <taxon>Gammaproteobacteria</taxon>
        <taxon>Pseudomonadales</taxon>
        <taxon>Pseudomonadaceae</taxon>
        <taxon>Metapseudomonas</taxon>
    </lineage>
</organism>
<dbReference type="PROSITE" id="PS51750">
    <property type="entry name" value="BRO_N"/>
    <property type="match status" value="1"/>
</dbReference>
<proteinExistence type="predicted"/>
<evidence type="ECO:0000259" key="1">
    <source>
        <dbReference type="PROSITE" id="PS51750"/>
    </source>
</evidence>
<dbReference type="PANTHER" id="PTHR36180">
    <property type="entry name" value="DNA-BINDING PROTEIN-RELATED-RELATED"/>
    <property type="match status" value="1"/>
</dbReference>
<dbReference type="InterPro" id="IPR003497">
    <property type="entry name" value="BRO_N_domain"/>
</dbReference>
<comment type="caution">
    <text evidence="2">The sequence shown here is derived from an EMBL/GenBank/DDBJ whole genome shotgun (WGS) entry which is preliminary data.</text>
</comment>
<keyword evidence="3" id="KW-1185">Reference proteome</keyword>
<reference evidence="2 3" key="1">
    <citation type="submission" date="2022-07" db="EMBL/GenBank/DDBJ databases">
        <title>Genome Analysis of Selected Gammaproteobacteria from Nigerian Food snails.</title>
        <authorList>
            <person name="Okafor A.C."/>
        </authorList>
    </citation>
    <scope>NUCLEOTIDE SEQUENCE [LARGE SCALE GENOMIC DNA]</scope>
    <source>
        <strain evidence="2 3">Awg 2</strain>
    </source>
</reference>
<dbReference type="PANTHER" id="PTHR36180:SF2">
    <property type="entry name" value="BRO FAMILY PROTEIN"/>
    <property type="match status" value="1"/>
</dbReference>
<accession>A0ABT4Y2C5</accession>
<gene>
    <name evidence="2" type="ORF">NNO07_07395</name>
</gene>
<dbReference type="SMART" id="SM01040">
    <property type="entry name" value="Bro-N"/>
    <property type="match status" value="1"/>
</dbReference>
<sequence>MPEFPLSPEQQTDVEVLLPLSFTRHKRQLRALLLDEEPWFSVNDLSRLMNLPQLAERIQRNLDEDQVQRSWMRNSHGEFEEELLVSESGLYAVLIYFFHPENRGIRPVDNAEGDSALAQRRTLRRVAPQPPAVALAGTGAGGAALAGQGLDAAQ</sequence>
<protein>
    <submittedName>
        <fullName evidence="2">Phage antirepressor</fullName>
    </submittedName>
</protein>
<evidence type="ECO:0000313" key="3">
    <source>
        <dbReference type="Proteomes" id="UP001211689"/>
    </source>
</evidence>
<dbReference type="RefSeq" id="WP_271470394.1">
    <property type="nucleotide sequence ID" value="NZ_JANEWF010000004.1"/>
</dbReference>
<dbReference type="Proteomes" id="UP001211689">
    <property type="component" value="Unassembled WGS sequence"/>
</dbReference>
<feature type="domain" description="Bro-N" evidence="1">
    <location>
        <begin position="11"/>
        <end position="134"/>
    </location>
</feature>
<dbReference type="EMBL" id="JANEWF010000004">
    <property type="protein sequence ID" value="MDA8482889.1"/>
    <property type="molecule type" value="Genomic_DNA"/>
</dbReference>